<evidence type="ECO:0000256" key="11">
    <source>
        <dbReference type="ARBA" id="ARBA00022723"/>
    </source>
</evidence>
<dbReference type="RefSeq" id="WP_119036121.1">
    <property type="nucleotide sequence ID" value="NZ_QXDC01000003.1"/>
</dbReference>
<dbReference type="SUPFAM" id="SSF52009">
    <property type="entry name" value="Phosphohistidine domain"/>
    <property type="match status" value="1"/>
</dbReference>
<dbReference type="SUPFAM" id="SSF47831">
    <property type="entry name" value="Enzyme I of the PEP:sugar phosphotransferase system HPr-binding (sub)domain"/>
    <property type="match status" value="1"/>
</dbReference>
<dbReference type="SUPFAM" id="SSF55594">
    <property type="entry name" value="HPr-like"/>
    <property type="match status" value="1"/>
</dbReference>
<feature type="domain" description="HPr" evidence="15">
    <location>
        <begin position="163"/>
        <end position="248"/>
    </location>
</feature>
<dbReference type="EC" id="2.7.3.9" evidence="5"/>
<dbReference type="SUPFAM" id="SSF51261">
    <property type="entry name" value="Duplicated hybrid motif"/>
    <property type="match status" value="1"/>
</dbReference>
<keyword evidence="6" id="KW-0813">Transport</keyword>
<dbReference type="Pfam" id="PF05524">
    <property type="entry name" value="PEP-utilisers_N"/>
    <property type="match status" value="1"/>
</dbReference>
<dbReference type="Pfam" id="PF02896">
    <property type="entry name" value="PEP-utilizers_C"/>
    <property type="match status" value="1"/>
</dbReference>
<dbReference type="PRINTS" id="PR01736">
    <property type="entry name" value="PHPHTRNFRASE"/>
</dbReference>
<dbReference type="GO" id="GO:0016301">
    <property type="term" value="F:kinase activity"/>
    <property type="evidence" value="ECO:0007669"/>
    <property type="project" value="UniProtKB-KW"/>
</dbReference>
<dbReference type="InterPro" id="IPR001127">
    <property type="entry name" value="PTS_EIIA_1_perm"/>
</dbReference>
<dbReference type="InterPro" id="IPR000032">
    <property type="entry name" value="HPr-like"/>
</dbReference>
<keyword evidence="9 16" id="KW-0808">Transferase</keyword>
<dbReference type="GO" id="GO:0009401">
    <property type="term" value="P:phosphoenolpyruvate-dependent sugar phosphotransferase system"/>
    <property type="evidence" value="ECO:0007669"/>
    <property type="project" value="UniProtKB-KW"/>
</dbReference>
<evidence type="ECO:0000256" key="3">
    <source>
        <dbReference type="ARBA" id="ARBA00004496"/>
    </source>
</evidence>
<comment type="subcellular location">
    <subcellularLocation>
        <location evidence="3">Cytoplasm</location>
    </subcellularLocation>
</comment>
<dbReference type="InterPro" id="IPR008731">
    <property type="entry name" value="PTS_EIN"/>
</dbReference>
<comment type="similarity">
    <text evidence="4">Belongs to the PEP-utilizing enzyme family.</text>
</comment>
<dbReference type="InterPro" id="IPR036637">
    <property type="entry name" value="Phosphohistidine_dom_sf"/>
</dbReference>
<evidence type="ECO:0000313" key="16">
    <source>
        <dbReference type="EMBL" id="RIA44474.1"/>
    </source>
</evidence>
<organism evidence="16 17">
    <name type="scientific">Hephaestia caeni</name>
    <dbReference type="NCBI Taxonomy" id="645617"/>
    <lineage>
        <taxon>Bacteria</taxon>
        <taxon>Pseudomonadati</taxon>
        <taxon>Pseudomonadota</taxon>
        <taxon>Alphaproteobacteria</taxon>
        <taxon>Sphingomonadales</taxon>
        <taxon>Sphingomonadaceae</taxon>
        <taxon>Hephaestia</taxon>
    </lineage>
</organism>
<dbReference type="InterPro" id="IPR001020">
    <property type="entry name" value="PTS_HPr_His_P_site"/>
</dbReference>
<evidence type="ECO:0000256" key="12">
    <source>
        <dbReference type="ARBA" id="ARBA00022777"/>
    </source>
</evidence>
<evidence type="ECO:0000256" key="8">
    <source>
        <dbReference type="ARBA" id="ARBA00022597"/>
    </source>
</evidence>
<dbReference type="Gene3D" id="3.30.1340.10">
    <property type="entry name" value="HPr-like"/>
    <property type="match status" value="1"/>
</dbReference>
<keyword evidence="12" id="KW-0418">Kinase</keyword>
<evidence type="ECO:0000256" key="4">
    <source>
        <dbReference type="ARBA" id="ARBA00007837"/>
    </source>
</evidence>
<dbReference type="InterPro" id="IPR040442">
    <property type="entry name" value="Pyrv_kinase-like_dom_sf"/>
</dbReference>
<dbReference type="Pfam" id="PF00358">
    <property type="entry name" value="PTS_EIIA_1"/>
    <property type="match status" value="1"/>
</dbReference>
<dbReference type="InterPro" id="IPR000121">
    <property type="entry name" value="PEP_util_C"/>
</dbReference>
<evidence type="ECO:0000256" key="5">
    <source>
        <dbReference type="ARBA" id="ARBA00012232"/>
    </source>
</evidence>
<dbReference type="PANTHER" id="PTHR46244">
    <property type="entry name" value="PHOSPHOENOLPYRUVATE-PROTEIN PHOSPHOTRANSFERASE"/>
    <property type="match status" value="1"/>
</dbReference>
<dbReference type="SUPFAM" id="SSF51621">
    <property type="entry name" value="Phosphoenolpyruvate/pyruvate domain"/>
    <property type="match status" value="1"/>
</dbReference>
<evidence type="ECO:0000256" key="2">
    <source>
        <dbReference type="ARBA" id="ARBA00001946"/>
    </source>
</evidence>
<dbReference type="PROSITE" id="PS00369">
    <property type="entry name" value="PTS_HPR_HIS"/>
    <property type="match status" value="1"/>
</dbReference>
<comment type="catalytic activity">
    <reaction evidence="1">
        <text>L-histidyl-[protein] + phosphoenolpyruvate = N(pros)-phospho-L-histidyl-[protein] + pyruvate</text>
        <dbReference type="Rhea" id="RHEA:23880"/>
        <dbReference type="Rhea" id="RHEA-COMP:9745"/>
        <dbReference type="Rhea" id="RHEA-COMP:9746"/>
        <dbReference type="ChEBI" id="CHEBI:15361"/>
        <dbReference type="ChEBI" id="CHEBI:29979"/>
        <dbReference type="ChEBI" id="CHEBI:58702"/>
        <dbReference type="ChEBI" id="CHEBI:64837"/>
        <dbReference type="EC" id="2.7.3.9"/>
    </reaction>
</comment>
<evidence type="ECO:0000256" key="1">
    <source>
        <dbReference type="ARBA" id="ARBA00000683"/>
    </source>
</evidence>
<dbReference type="PROSITE" id="PS51093">
    <property type="entry name" value="PTS_EIIA_TYPE_1"/>
    <property type="match status" value="1"/>
</dbReference>
<evidence type="ECO:0000256" key="9">
    <source>
        <dbReference type="ARBA" id="ARBA00022679"/>
    </source>
</evidence>
<evidence type="ECO:0000256" key="10">
    <source>
        <dbReference type="ARBA" id="ARBA00022683"/>
    </source>
</evidence>
<dbReference type="GO" id="GO:0005737">
    <property type="term" value="C:cytoplasm"/>
    <property type="evidence" value="ECO:0007669"/>
    <property type="project" value="UniProtKB-SubCell"/>
</dbReference>
<evidence type="ECO:0000259" key="15">
    <source>
        <dbReference type="PROSITE" id="PS51350"/>
    </source>
</evidence>
<dbReference type="FunFam" id="2.70.70.10:FF:000001">
    <property type="entry name" value="PTS system glucose-specific IIA component"/>
    <property type="match status" value="1"/>
</dbReference>
<protein>
    <recommendedName>
        <fullName evidence="5">phosphoenolpyruvate--protein phosphotransferase</fullName>
        <ecNumber evidence="5">2.7.3.9</ecNumber>
    </recommendedName>
</protein>
<proteinExistence type="inferred from homology"/>
<dbReference type="NCBIfam" id="TIGR01417">
    <property type="entry name" value="PTS_I_fam"/>
    <property type="match status" value="1"/>
</dbReference>
<dbReference type="EMBL" id="QXDC01000003">
    <property type="protein sequence ID" value="RIA44474.1"/>
    <property type="molecule type" value="Genomic_DNA"/>
</dbReference>
<dbReference type="Proteomes" id="UP000266568">
    <property type="component" value="Unassembled WGS sequence"/>
</dbReference>
<feature type="domain" description="PTS EIIA type-1" evidence="14">
    <location>
        <begin position="20"/>
        <end position="124"/>
    </location>
</feature>
<dbReference type="InterPro" id="IPR006318">
    <property type="entry name" value="PTS_EI-like"/>
</dbReference>
<keyword evidence="8" id="KW-0762">Sugar transport</keyword>
<dbReference type="Gene3D" id="1.10.274.10">
    <property type="entry name" value="PtsI, HPr-binding domain"/>
    <property type="match status" value="1"/>
</dbReference>
<keyword evidence="7" id="KW-0963">Cytoplasm</keyword>
<keyword evidence="13" id="KW-0460">Magnesium</keyword>
<dbReference type="Pfam" id="PF00381">
    <property type="entry name" value="PTS-HPr"/>
    <property type="match status" value="1"/>
</dbReference>
<dbReference type="InterPro" id="IPR036618">
    <property type="entry name" value="PtsI_HPr-bd_sf"/>
</dbReference>
<keyword evidence="10" id="KW-0598">Phosphotransferase system</keyword>
<dbReference type="Gene3D" id="3.20.20.60">
    <property type="entry name" value="Phosphoenolpyruvate-binding domains"/>
    <property type="match status" value="1"/>
</dbReference>
<keyword evidence="17" id="KW-1185">Reference proteome</keyword>
<comment type="caution">
    <text evidence="16">The sequence shown here is derived from an EMBL/GenBank/DDBJ whole genome shotgun (WGS) entry which is preliminary data.</text>
</comment>
<dbReference type="InterPro" id="IPR015813">
    <property type="entry name" value="Pyrv/PenolPyrv_kinase-like_dom"/>
</dbReference>
<evidence type="ECO:0000256" key="6">
    <source>
        <dbReference type="ARBA" id="ARBA00022448"/>
    </source>
</evidence>
<keyword evidence="16" id="KW-0670">Pyruvate</keyword>
<dbReference type="PROSITE" id="PS00371">
    <property type="entry name" value="PTS_EIIA_TYPE_1_HIS"/>
    <property type="match status" value="1"/>
</dbReference>
<evidence type="ECO:0000256" key="7">
    <source>
        <dbReference type="ARBA" id="ARBA00022490"/>
    </source>
</evidence>
<dbReference type="Gene3D" id="2.70.70.10">
    <property type="entry name" value="Glucose Permease (Domain IIA)"/>
    <property type="match status" value="1"/>
</dbReference>
<dbReference type="GO" id="GO:0046872">
    <property type="term" value="F:metal ion binding"/>
    <property type="evidence" value="ECO:0007669"/>
    <property type="project" value="UniProtKB-KW"/>
</dbReference>
<accession>A0A397PE92</accession>
<name>A0A397PE92_9SPHN</name>
<evidence type="ECO:0000256" key="13">
    <source>
        <dbReference type="ARBA" id="ARBA00022842"/>
    </source>
</evidence>
<evidence type="ECO:0000313" key="17">
    <source>
        <dbReference type="Proteomes" id="UP000266568"/>
    </source>
</evidence>
<dbReference type="Pfam" id="PF00391">
    <property type="entry name" value="PEP-utilizers"/>
    <property type="match status" value="1"/>
</dbReference>
<comment type="cofactor">
    <cofactor evidence="2">
        <name>Mg(2+)</name>
        <dbReference type="ChEBI" id="CHEBI:18420"/>
    </cofactor>
</comment>
<dbReference type="OrthoDB" id="9765468at2"/>
<evidence type="ECO:0000259" key="14">
    <source>
        <dbReference type="PROSITE" id="PS51093"/>
    </source>
</evidence>
<dbReference type="InterPro" id="IPR050499">
    <property type="entry name" value="PEP-utilizing_PTS_enzyme"/>
</dbReference>
<keyword evidence="11" id="KW-0479">Metal-binding</keyword>
<dbReference type="PRINTS" id="PR00107">
    <property type="entry name" value="PHOSPHOCPHPR"/>
</dbReference>
<dbReference type="GO" id="GO:0008965">
    <property type="term" value="F:phosphoenolpyruvate-protein phosphotransferase activity"/>
    <property type="evidence" value="ECO:0007669"/>
    <property type="project" value="UniProtKB-EC"/>
</dbReference>
<sequence length="818" mass="82823">MIIIAGPLAGWVTPLDEVPDPVFADRMLGDGVAIDPTDGRLVAPGDGTIESVHPAGHAVTIALDAGPVLLLHVGLDTVALDGEGFTPGVKAGDRVATGDLLVTIDLDAVGRRARSLVTPVVVTNGDAFAIEEPAAPGVIAAGAPLFVLRPTGAAAVPAVAKAMPEAERTLALPLAHGLHARPAARIAALAAETGAADLVTADGRTASAKSAVAMLALALRHGDMVTVRGDTAAVSAIAELLETGMGEHRAVAAPMPAAPVTLPDRLTGIAAVPGLAIGPAFRLRTTAIAVREEGQSPALERQALGAARFKVRKALEEVARRAGDGAGIAAAHLAFLDDPEVSAAAERTIDAGKSAGFAWRAAIEGFVAPLLASADRRFAERIDDLRDLEHRVLAALDGGAAAAPALPEAAILVADDLLPSQLMALDTRPAGIALARGGATSHVAIIAAGMGVPMTIGLGPALGLVEDGTDLILADGALTIAPSAAVMAATRADADARAVRRKAAEARAHEPAVTTDGIAIEVVANLGSAADARAAVAAGAEGCGLLRTEFLFLDRAQPPGEAEQRAAYQAIADALGPRPLIVRTLDIGADKPAPWLALAAEENPALGLRGIRLQLARRDLLETQLRALLGVRTEGALSIMLPMVADRAELSAVRALLVRLADDAGVALPALGIMVETPAAALTAASLAEDAAFFSIGSNDLSQYALARDRTNPAVAAGLDGLHPAVLRLIDETVRGGAIHGRWTGVCGGLASVPEAVPVLLGLGVTELSVPPAAVAEIKALVRGLDMGRCRGAARAALIAPDADTVRALSRPLMEDAA</sequence>
<dbReference type="NCBIfam" id="TIGR00830">
    <property type="entry name" value="PTBA"/>
    <property type="match status" value="1"/>
</dbReference>
<dbReference type="InterPro" id="IPR008279">
    <property type="entry name" value="PEP-util_enz_mobile_dom"/>
</dbReference>
<dbReference type="InterPro" id="IPR011055">
    <property type="entry name" value="Dup_hybrid_motif"/>
</dbReference>
<dbReference type="Gene3D" id="3.50.30.10">
    <property type="entry name" value="Phosphohistidine domain"/>
    <property type="match status" value="1"/>
</dbReference>
<dbReference type="InterPro" id="IPR035895">
    <property type="entry name" value="HPr-like_sf"/>
</dbReference>
<reference evidence="16 17" key="1">
    <citation type="submission" date="2018-08" db="EMBL/GenBank/DDBJ databases">
        <title>Genomic Encyclopedia of Type Strains, Phase IV (KMG-IV): sequencing the most valuable type-strain genomes for metagenomic binning, comparative biology and taxonomic classification.</title>
        <authorList>
            <person name="Goeker M."/>
        </authorList>
    </citation>
    <scope>NUCLEOTIDE SEQUENCE [LARGE SCALE GENOMIC DNA]</scope>
    <source>
        <strain evidence="16 17">DSM 25527</strain>
    </source>
</reference>
<gene>
    <name evidence="16" type="ORF">DFR49_2719</name>
</gene>
<dbReference type="PROSITE" id="PS51350">
    <property type="entry name" value="PTS_HPR_DOM"/>
    <property type="match status" value="1"/>
</dbReference>
<dbReference type="PANTHER" id="PTHR46244:SF6">
    <property type="entry name" value="PHOSPHOENOLPYRUVATE-PROTEIN PHOSPHOTRANSFERASE"/>
    <property type="match status" value="1"/>
</dbReference>
<dbReference type="AlphaFoldDB" id="A0A397PE92"/>